<keyword evidence="7 12" id="KW-0220">Diaminopimelate biosynthesis</keyword>
<accession>A0A6S6TDU2</accession>
<dbReference type="Pfam" id="PF00701">
    <property type="entry name" value="DHDPS"/>
    <property type="match status" value="1"/>
</dbReference>
<dbReference type="PRINTS" id="PR00146">
    <property type="entry name" value="DHPICSNTHASE"/>
</dbReference>
<evidence type="ECO:0000313" key="16">
    <source>
        <dbReference type="EMBL" id="CAA6813214.1"/>
    </source>
</evidence>
<dbReference type="SMART" id="SM01130">
    <property type="entry name" value="DHDPS"/>
    <property type="match status" value="1"/>
</dbReference>
<proteinExistence type="inferred from homology"/>
<dbReference type="PROSITE" id="PS00666">
    <property type="entry name" value="DHDPS_2"/>
    <property type="match status" value="1"/>
</dbReference>
<feature type="binding site" evidence="12 15">
    <location>
        <position position="207"/>
    </location>
    <ligand>
        <name>pyruvate</name>
        <dbReference type="ChEBI" id="CHEBI:15361"/>
    </ligand>
</feature>
<sequence>MRKLFTGTGVALVTPFKNGVVDYDGLERLINHNIEGGVEFLVSLGTTGESVTLTEVEKHAVLDFTVKIAAGRVSIVAGFGGSNTAALIESIKNYHFKGIDGILSASPAYNKPTQEGIYQHFMAIAAIAPCPIILYNVPGRTASNMTAATTLRLANASDTFVAIKEASGSLAQCMEIVNGAKPAHFSVLSGDDNLTLPMLACGMDGLVSVIANAYPKAYSDLVRAGLAGDFAKARKLHYSFMDLVELLFVDGNPAGVKYALQQLGICAEELRLPLVPATDATKKSMDVIMTKLKAVVLT</sequence>
<protein>
    <recommendedName>
        <fullName evidence="4 12">4-hydroxy-tetrahydrodipicolinate synthase</fullName>
        <shortName evidence="12">HTPA synthase</shortName>
        <ecNumber evidence="4 12">4.3.3.7</ecNumber>
    </recommendedName>
</protein>
<evidence type="ECO:0000256" key="9">
    <source>
        <dbReference type="ARBA" id="ARBA00023239"/>
    </source>
</evidence>
<dbReference type="Gene3D" id="3.20.20.70">
    <property type="entry name" value="Aldolase class I"/>
    <property type="match status" value="1"/>
</dbReference>
<reference evidence="16" key="1">
    <citation type="submission" date="2020-01" db="EMBL/GenBank/DDBJ databases">
        <authorList>
            <person name="Meier V. D."/>
            <person name="Meier V D."/>
        </authorList>
    </citation>
    <scope>NUCLEOTIDE SEQUENCE</scope>
    <source>
        <strain evidence="16">HLG_WM_MAG_10</strain>
    </source>
</reference>
<organism evidence="16">
    <name type="scientific">uncultured Aureispira sp</name>
    <dbReference type="NCBI Taxonomy" id="1331704"/>
    <lineage>
        <taxon>Bacteria</taxon>
        <taxon>Pseudomonadati</taxon>
        <taxon>Bacteroidota</taxon>
        <taxon>Saprospiria</taxon>
        <taxon>Saprospirales</taxon>
        <taxon>Saprospiraceae</taxon>
        <taxon>Aureispira</taxon>
        <taxon>environmental samples</taxon>
    </lineage>
</organism>
<dbReference type="GO" id="GO:0019877">
    <property type="term" value="P:diaminopimelate biosynthetic process"/>
    <property type="evidence" value="ECO:0007669"/>
    <property type="project" value="UniProtKB-UniRule"/>
</dbReference>
<dbReference type="HAMAP" id="MF_00418">
    <property type="entry name" value="DapA"/>
    <property type="match status" value="1"/>
</dbReference>
<gene>
    <name evidence="12" type="primary">dapA</name>
    <name evidence="16" type="ORF">HELGO_WM39580</name>
</gene>
<comment type="similarity">
    <text evidence="3 12 13">Belongs to the DapA family.</text>
</comment>
<feature type="binding site" evidence="12 15">
    <location>
        <position position="47"/>
    </location>
    <ligand>
        <name>pyruvate</name>
        <dbReference type="ChEBI" id="CHEBI:15361"/>
    </ligand>
</feature>
<keyword evidence="5 12" id="KW-0963">Cytoplasm</keyword>
<dbReference type="PANTHER" id="PTHR12128">
    <property type="entry name" value="DIHYDRODIPICOLINATE SYNTHASE"/>
    <property type="match status" value="1"/>
</dbReference>
<dbReference type="InterPro" id="IPR005263">
    <property type="entry name" value="DapA"/>
</dbReference>
<feature type="active site" description="Schiff-base intermediate with substrate" evidence="12 14">
    <location>
        <position position="164"/>
    </location>
</feature>
<dbReference type="GO" id="GO:0005829">
    <property type="term" value="C:cytosol"/>
    <property type="evidence" value="ECO:0007669"/>
    <property type="project" value="TreeGrafter"/>
</dbReference>
<dbReference type="CDD" id="cd00950">
    <property type="entry name" value="DHDPS"/>
    <property type="match status" value="1"/>
</dbReference>
<dbReference type="GO" id="GO:0009089">
    <property type="term" value="P:lysine biosynthetic process via diaminopimelate"/>
    <property type="evidence" value="ECO:0007669"/>
    <property type="project" value="UniProtKB-UniRule"/>
</dbReference>
<comment type="subunit">
    <text evidence="12">Homotetramer; dimer of dimers.</text>
</comment>
<dbReference type="InterPro" id="IPR020625">
    <property type="entry name" value="Schiff_base-form_aldolases_AS"/>
</dbReference>
<comment type="pathway">
    <text evidence="2 12">Amino-acid biosynthesis; L-lysine biosynthesis via DAP pathway; (S)-tetrahydrodipicolinate from L-aspartate: step 3/4.</text>
</comment>
<evidence type="ECO:0000256" key="10">
    <source>
        <dbReference type="ARBA" id="ARBA00023270"/>
    </source>
</evidence>
<comment type="subcellular location">
    <subcellularLocation>
        <location evidence="12">Cytoplasm</location>
    </subcellularLocation>
</comment>
<dbReference type="InterPro" id="IPR013785">
    <property type="entry name" value="Aldolase_TIM"/>
</dbReference>
<evidence type="ECO:0000256" key="14">
    <source>
        <dbReference type="PIRSR" id="PIRSR001365-1"/>
    </source>
</evidence>
<evidence type="ECO:0000256" key="13">
    <source>
        <dbReference type="PIRNR" id="PIRNR001365"/>
    </source>
</evidence>
<dbReference type="SUPFAM" id="SSF51569">
    <property type="entry name" value="Aldolase"/>
    <property type="match status" value="1"/>
</dbReference>
<keyword evidence="6 12" id="KW-0028">Amino-acid biosynthesis</keyword>
<dbReference type="NCBIfam" id="TIGR00674">
    <property type="entry name" value="dapA"/>
    <property type="match status" value="1"/>
</dbReference>
<evidence type="ECO:0000256" key="3">
    <source>
        <dbReference type="ARBA" id="ARBA00007592"/>
    </source>
</evidence>
<dbReference type="EMBL" id="CACVAQ010000197">
    <property type="protein sequence ID" value="CAA6813214.1"/>
    <property type="molecule type" value="Genomic_DNA"/>
</dbReference>
<evidence type="ECO:0000256" key="2">
    <source>
        <dbReference type="ARBA" id="ARBA00005120"/>
    </source>
</evidence>
<dbReference type="PIRSF" id="PIRSF001365">
    <property type="entry name" value="DHDPS"/>
    <property type="match status" value="1"/>
</dbReference>
<dbReference type="InterPro" id="IPR002220">
    <property type="entry name" value="DapA-like"/>
</dbReference>
<dbReference type="PANTHER" id="PTHR12128:SF66">
    <property type="entry name" value="4-HYDROXY-2-OXOGLUTARATE ALDOLASE, MITOCHONDRIAL"/>
    <property type="match status" value="1"/>
</dbReference>
<evidence type="ECO:0000256" key="4">
    <source>
        <dbReference type="ARBA" id="ARBA00012086"/>
    </source>
</evidence>
<evidence type="ECO:0000256" key="15">
    <source>
        <dbReference type="PIRSR" id="PIRSR001365-2"/>
    </source>
</evidence>
<feature type="active site" description="Proton donor/acceptor" evidence="12 14">
    <location>
        <position position="135"/>
    </location>
</feature>
<comment type="catalytic activity">
    <reaction evidence="11 12">
        <text>L-aspartate 4-semialdehyde + pyruvate = (2S,4S)-4-hydroxy-2,3,4,5-tetrahydrodipicolinate + H2O + H(+)</text>
        <dbReference type="Rhea" id="RHEA:34171"/>
        <dbReference type="ChEBI" id="CHEBI:15361"/>
        <dbReference type="ChEBI" id="CHEBI:15377"/>
        <dbReference type="ChEBI" id="CHEBI:15378"/>
        <dbReference type="ChEBI" id="CHEBI:67139"/>
        <dbReference type="ChEBI" id="CHEBI:537519"/>
        <dbReference type="EC" id="4.3.3.7"/>
    </reaction>
</comment>
<comment type="function">
    <text evidence="1 12">Catalyzes the condensation of (S)-aspartate-beta-semialdehyde [(S)-ASA] and pyruvate to 4-hydroxy-tetrahydrodipicolinate (HTPA).</text>
</comment>
<dbReference type="AlphaFoldDB" id="A0A6S6TDU2"/>
<dbReference type="UniPathway" id="UPA00034">
    <property type="reaction ID" value="UER00017"/>
</dbReference>
<evidence type="ECO:0000256" key="12">
    <source>
        <dbReference type="HAMAP-Rule" id="MF_00418"/>
    </source>
</evidence>
<dbReference type="EC" id="4.3.3.7" evidence="4 12"/>
<name>A0A6S6TDU2_9BACT</name>
<dbReference type="GO" id="GO:0008840">
    <property type="term" value="F:4-hydroxy-tetrahydrodipicolinate synthase activity"/>
    <property type="evidence" value="ECO:0007669"/>
    <property type="project" value="UniProtKB-UniRule"/>
</dbReference>
<evidence type="ECO:0000256" key="11">
    <source>
        <dbReference type="ARBA" id="ARBA00047836"/>
    </source>
</evidence>
<keyword evidence="8 12" id="KW-0457">Lysine biosynthesis</keyword>
<evidence type="ECO:0000256" key="1">
    <source>
        <dbReference type="ARBA" id="ARBA00003294"/>
    </source>
</evidence>
<comment type="caution">
    <text evidence="12">Was originally thought to be a dihydrodipicolinate synthase (DHDPS), catalyzing the condensation of (S)-aspartate-beta-semialdehyde [(S)-ASA] and pyruvate to dihydrodipicolinate (DHDP). However, it was shown in E.coli that the product of the enzymatic reaction is not dihydrodipicolinate but in fact (4S)-4-hydroxy-2,3,4,5-tetrahydro-(2S)-dipicolinic acid (HTPA), and that the consecutive dehydration reaction leading to DHDP is not spontaneous but catalyzed by DapB.</text>
</comment>
<feature type="site" description="Part of a proton relay during catalysis" evidence="12">
    <location>
        <position position="46"/>
    </location>
</feature>
<evidence type="ECO:0000256" key="5">
    <source>
        <dbReference type="ARBA" id="ARBA00022490"/>
    </source>
</evidence>
<feature type="site" description="Part of a proton relay during catalysis" evidence="12">
    <location>
        <position position="109"/>
    </location>
</feature>
<evidence type="ECO:0000256" key="8">
    <source>
        <dbReference type="ARBA" id="ARBA00023154"/>
    </source>
</evidence>
<evidence type="ECO:0000256" key="6">
    <source>
        <dbReference type="ARBA" id="ARBA00022605"/>
    </source>
</evidence>
<keyword evidence="10 12" id="KW-0704">Schiff base</keyword>
<evidence type="ECO:0000256" key="7">
    <source>
        <dbReference type="ARBA" id="ARBA00022915"/>
    </source>
</evidence>
<keyword evidence="9 12" id="KW-0456">Lyase</keyword>